<gene>
    <name evidence="2" type="ORF">IFO66_22940</name>
</gene>
<dbReference type="EMBL" id="JACYTN010000039">
    <property type="protein sequence ID" value="MBD8501135.1"/>
    <property type="molecule type" value="Genomic_DNA"/>
</dbReference>
<dbReference type="InterPro" id="IPR045247">
    <property type="entry name" value="Oye-like"/>
</dbReference>
<dbReference type="PANTHER" id="PTHR22893">
    <property type="entry name" value="NADH OXIDOREDUCTASE-RELATED"/>
    <property type="match status" value="1"/>
</dbReference>
<evidence type="ECO:0000259" key="1">
    <source>
        <dbReference type="Pfam" id="PF00724"/>
    </source>
</evidence>
<dbReference type="RefSeq" id="WP_192027343.1">
    <property type="nucleotide sequence ID" value="NZ_JACYTN010000039.1"/>
</dbReference>
<protein>
    <submittedName>
        <fullName evidence="2">Alkene reductase</fullName>
    </submittedName>
</protein>
<organism evidence="2 3">
    <name type="scientific">Paenibacillus arenosi</name>
    <dbReference type="NCBI Taxonomy" id="2774142"/>
    <lineage>
        <taxon>Bacteria</taxon>
        <taxon>Bacillati</taxon>
        <taxon>Bacillota</taxon>
        <taxon>Bacilli</taxon>
        <taxon>Bacillales</taxon>
        <taxon>Paenibacillaceae</taxon>
        <taxon>Paenibacillus</taxon>
    </lineage>
</organism>
<keyword evidence="3" id="KW-1185">Reference proteome</keyword>
<proteinExistence type="predicted"/>
<sequence>MSIGKAQLLQPIKMGAWNLRNRIAMAPMTRCFADNETGVVGPDVVEYYRKRAADGVGLIISEGITISPRAKGTIGLPGLYTEDQIQSWKKVTDAVHQVGGTIIAQIWHVGRLSHHEVAGGLPPQAPSPIPANGHVHRLGKPYDTPEEMSAADIEEVIQQYAAAAHNAITAGFDGVEIHGAHGYLIDQFNSDISNHRQDQYGGDLRQRLTFMREVSKAVIAEIGADRTIMRFSALKDDVRNYMWEDPDTAIRTFVEAFKESGLTMIHPSTMDFSQVIADGLTLHELVRTYWDGIIIGVGNLNPEIAEQAVQTGTIDTAAFGRPFLANPDLVSRVSQGEAFIAFDASKHFHVLV</sequence>
<comment type="caution">
    <text evidence="2">The sequence shown here is derived from an EMBL/GenBank/DDBJ whole genome shotgun (WGS) entry which is preliminary data.</text>
</comment>
<dbReference type="PANTHER" id="PTHR22893:SF91">
    <property type="entry name" value="NADPH DEHYDROGENASE 2-RELATED"/>
    <property type="match status" value="1"/>
</dbReference>
<dbReference type="Gene3D" id="3.20.20.70">
    <property type="entry name" value="Aldolase class I"/>
    <property type="match status" value="1"/>
</dbReference>
<dbReference type="InterPro" id="IPR001155">
    <property type="entry name" value="OxRdtase_FMN_N"/>
</dbReference>
<reference evidence="2 3" key="1">
    <citation type="submission" date="2020-09" db="EMBL/GenBank/DDBJ databases">
        <title>Paenibacillus sp. CAU 1523 isolated from sand of Haeundae Beach.</title>
        <authorList>
            <person name="Kim W."/>
        </authorList>
    </citation>
    <scope>NUCLEOTIDE SEQUENCE [LARGE SCALE GENOMIC DNA]</scope>
    <source>
        <strain evidence="2 3">CAU 1523</strain>
    </source>
</reference>
<accession>A0ABR9B454</accession>
<dbReference type="InterPro" id="IPR013785">
    <property type="entry name" value="Aldolase_TIM"/>
</dbReference>
<evidence type="ECO:0000313" key="3">
    <source>
        <dbReference type="Proteomes" id="UP000634529"/>
    </source>
</evidence>
<dbReference type="SUPFAM" id="SSF51395">
    <property type="entry name" value="FMN-linked oxidoreductases"/>
    <property type="match status" value="1"/>
</dbReference>
<evidence type="ECO:0000313" key="2">
    <source>
        <dbReference type="EMBL" id="MBD8501135.1"/>
    </source>
</evidence>
<name>A0ABR9B454_9BACL</name>
<feature type="domain" description="NADH:flavin oxidoreductase/NADH oxidase N-terminal" evidence="1">
    <location>
        <begin position="8"/>
        <end position="336"/>
    </location>
</feature>
<dbReference type="Pfam" id="PF00724">
    <property type="entry name" value="Oxidored_FMN"/>
    <property type="match status" value="1"/>
</dbReference>
<dbReference type="Proteomes" id="UP000634529">
    <property type="component" value="Unassembled WGS sequence"/>
</dbReference>